<comment type="similarity">
    <text evidence="3">In the N-terminal section; belongs to the NADH:flavin oxidoreductase/NADH oxidase family.</text>
</comment>
<comment type="cofactor">
    <cofactor evidence="1">
        <name>FMN</name>
        <dbReference type="ChEBI" id="CHEBI:58210"/>
    </cofactor>
</comment>
<dbReference type="SUPFAM" id="SSF51905">
    <property type="entry name" value="FAD/NAD(P)-binding domain"/>
    <property type="match status" value="1"/>
</dbReference>
<dbReference type="RefSeq" id="WP_179797008.1">
    <property type="nucleotide sequence ID" value="NZ_BAABHP010000032.1"/>
</dbReference>
<dbReference type="GO" id="GO:0051536">
    <property type="term" value="F:iron-sulfur cluster binding"/>
    <property type="evidence" value="ECO:0007669"/>
    <property type="project" value="UniProtKB-KW"/>
</dbReference>
<dbReference type="EC" id="1.3.1.34" evidence="12"/>
<name>A0A7Y9J9V1_9PSEU</name>
<evidence type="ECO:0000256" key="7">
    <source>
        <dbReference type="ARBA" id="ARBA00023002"/>
    </source>
</evidence>
<evidence type="ECO:0000256" key="2">
    <source>
        <dbReference type="ARBA" id="ARBA00001966"/>
    </source>
</evidence>
<dbReference type="GO" id="GO:0046872">
    <property type="term" value="F:metal ion binding"/>
    <property type="evidence" value="ECO:0007669"/>
    <property type="project" value="UniProtKB-KW"/>
</dbReference>
<dbReference type="PRINTS" id="PR00368">
    <property type="entry name" value="FADPNR"/>
</dbReference>
<dbReference type="SUPFAM" id="SSF51395">
    <property type="entry name" value="FMN-linked oxidoreductases"/>
    <property type="match status" value="1"/>
</dbReference>
<dbReference type="CDD" id="cd02930">
    <property type="entry name" value="DCR_FMN"/>
    <property type="match status" value="1"/>
</dbReference>
<dbReference type="PANTHER" id="PTHR42917">
    <property type="entry name" value="2,4-DIENOYL-COA REDUCTASE"/>
    <property type="match status" value="1"/>
</dbReference>
<dbReference type="Pfam" id="PF00724">
    <property type="entry name" value="Oxidored_FMN"/>
    <property type="match status" value="1"/>
</dbReference>
<gene>
    <name evidence="12" type="ORF">BJ983_005831</name>
</gene>
<evidence type="ECO:0000313" key="12">
    <source>
        <dbReference type="EMBL" id="NYD39729.1"/>
    </source>
</evidence>
<dbReference type="Gene3D" id="3.20.20.70">
    <property type="entry name" value="Aldolase class I"/>
    <property type="match status" value="1"/>
</dbReference>
<comment type="caution">
    <text evidence="12">The sequence shown here is derived from an EMBL/GenBank/DDBJ whole genome shotgun (WGS) entry which is preliminary data.</text>
</comment>
<sequence length="668" mass="70912">MAYPLLTTPVRIGPVQLRHRVVMGSMHTGFEERPGGHRRLAALYAERVRGGADLVVTGGLAPDARGRLHPLAATLTHHRQLHGHRRVTDAVHAEGGHVLLQLLHAGRYAFHPLAVSASRRKAPIAPFAPWRLTHRGVVRAVESFARAAGLAREAGYDGVEVMGSEGYLVNQFLAPATNDRDDAWGGSPAARRRFALAVVSRVREALGPDAVLSYRISLADLVADGQTWDEVVTLARGVEAAGADLLNSGVGWHESRVPTIVTSVPRAAFADLTGRLRPHVGVPVVASNRISTPADAEAVLARGDADLVSMARPFLADPEWVAKAASDRADEINVCIGCNQACLDRTFALRSVSCLVNPRAGRETTLTLTPVRRPRPVAVVGAGPAGLAAAAGLADRGHQVTLYEARDHLGGQFDLARRIPGKEEFAETIRYFTGRLERAGVEVRLATSPGAAELAGFADVVVATGVRPRRPAIPGIEHPSVLTYDEALRDPGRLGARVAVIGAGGVGVDVATFLTQHPAPDLAAWRAEWGVAADGGLVAAAPAPPARQVHLVQRKRTRVGADLGTTTGWVHRATLRAKDVETVTGAQYERIDDDGLHLRVGDRPRLLAVDTVVVCAGQEPVRDLVDELAGRSVRTHVIGGADVAAELDAERAIRQGTELAARLGGRRG</sequence>
<evidence type="ECO:0000259" key="10">
    <source>
        <dbReference type="Pfam" id="PF00724"/>
    </source>
</evidence>
<dbReference type="InterPro" id="IPR001155">
    <property type="entry name" value="OxRdtase_FMN_N"/>
</dbReference>
<keyword evidence="4" id="KW-0285">Flavoprotein</keyword>
<keyword evidence="7 12" id="KW-0560">Oxidoreductase</keyword>
<dbReference type="GO" id="GO:0010181">
    <property type="term" value="F:FMN binding"/>
    <property type="evidence" value="ECO:0007669"/>
    <property type="project" value="InterPro"/>
</dbReference>
<evidence type="ECO:0000313" key="13">
    <source>
        <dbReference type="Proteomes" id="UP000535890"/>
    </source>
</evidence>
<keyword evidence="5" id="KW-0288">FMN</keyword>
<dbReference type="InterPro" id="IPR036188">
    <property type="entry name" value="FAD/NAD-bd_sf"/>
</dbReference>
<dbReference type="Gene3D" id="3.50.50.60">
    <property type="entry name" value="FAD/NAD(P)-binding domain"/>
    <property type="match status" value="1"/>
</dbReference>
<dbReference type="AlphaFoldDB" id="A0A7Y9J9V1"/>
<dbReference type="Pfam" id="PF07992">
    <property type="entry name" value="Pyr_redox_2"/>
    <property type="match status" value="1"/>
</dbReference>
<organism evidence="12 13">
    <name type="scientific">Actinomycetospora corticicola</name>
    <dbReference type="NCBI Taxonomy" id="663602"/>
    <lineage>
        <taxon>Bacteria</taxon>
        <taxon>Bacillati</taxon>
        <taxon>Actinomycetota</taxon>
        <taxon>Actinomycetes</taxon>
        <taxon>Pseudonocardiales</taxon>
        <taxon>Pseudonocardiaceae</taxon>
        <taxon>Actinomycetospora</taxon>
    </lineage>
</organism>
<keyword evidence="9" id="KW-0411">Iron-sulfur</keyword>
<keyword evidence="6" id="KW-0479">Metal-binding</keyword>
<evidence type="ECO:0000256" key="3">
    <source>
        <dbReference type="ARBA" id="ARBA00011048"/>
    </source>
</evidence>
<dbReference type="Gene3D" id="3.40.50.720">
    <property type="entry name" value="NAD(P)-binding Rossmann-like Domain"/>
    <property type="match status" value="1"/>
</dbReference>
<dbReference type="GO" id="GO:0008670">
    <property type="term" value="F:2,4-dienoyl-CoA reductase (NADPH) activity"/>
    <property type="evidence" value="ECO:0007669"/>
    <property type="project" value="UniProtKB-EC"/>
</dbReference>
<accession>A0A7Y9J9V1</accession>
<dbReference type="InterPro" id="IPR023753">
    <property type="entry name" value="FAD/NAD-binding_dom"/>
</dbReference>
<proteinExistence type="inferred from homology"/>
<dbReference type="InterPro" id="IPR051793">
    <property type="entry name" value="NADH:flavin_oxidoreductase"/>
</dbReference>
<dbReference type="Proteomes" id="UP000535890">
    <property type="component" value="Unassembled WGS sequence"/>
</dbReference>
<protein>
    <submittedName>
        <fullName evidence="12">2,4-dienoyl-CoA reductase (NADPH2)</fullName>
        <ecNumber evidence="12">1.3.1.34</ecNumber>
    </submittedName>
</protein>
<evidence type="ECO:0000256" key="6">
    <source>
        <dbReference type="ARBA" id="ARBA00022723"/>
    </source>
</evidence>
<dbReference type="InterPro" id="IPR013785">
    <property type="entry name" value="Aldolase_TIM"/>
</dbReference>
<evidence type="ECO:0000256" key="1">
    <source>
        <dbReference type="ARBA" id="ARBA00001917"/>
    </source>
</evidence>
<reference evidence="12 13" key="1">
    <citation type="submission" date="2020-07" db="EMBL/GenBank/DDBJ databases">
        <title>Sequencing the genomes of 1000 actinobacteria strains.</title>
        <authorList>
            <person name="Klenk H.-P."/>
        </authorList>
    </citation>
    <scope>NUCLEOTIDE SEQUENCE [LARGE SCALE GENOMIC DNA]</scope>
    <source>
        <strain evidence="12 13">DSM 45772</strain>
    </source>
</reference>
<dbReference type="EMBL" id="JACCBN010000001">
    <property type="protein sequence ID" value="NYD39729.1"/>
    <property type="molecule type" value="Genomic_DNA"/>
</dbReference>
<dbReference type="PANTHER" id="PTHR42917:SF2">
    <property type="entry name" value="2,4-DIENOYL-COA REDUCTASE [(2E)-ENOYL-COA-PRODUCING]"/>
    <property type="match status" value="1"/>
</dbReference>
<keyword evidence="8" id="KW-0408">Iron</keyword>
<evidence type="ECO:0000256" key="9">
    <source>
        <dbReference type="ARBA" id="ARBA00023014"/>
    </source>
</evidence>
<evidence type="ECO:0000256" key="8">
    <source>
        <dbReference type="ARBA" id="ARBA00023004"/>
    </source>
</evidence>
<feature type="domain" description="FAD/NAD(P)-binding" evidence="11">
    <location>
        <begin position="377"/>
        <end position="627"/>
    </location>
</feature>
<comment type="cofactor">
    <cofactor evidence="2">
        <name>[4Fe-4S] cluster</name>
        <dbReference type="ChEBI" id="CHEBI:49883"/>
    </cofactor>
</comment>
<feature type="domain" description="NADH:flavin oxidoreductase/NADH oxidase N-terminal" evidence="10">
    <location>
        <begin position="8"/>
        <end position="331"/>
    </location>
</feature>
<evidence type="ECO:0000256" key="5">
    <source>
        <dbReference type="ARBA" id="ARBA00022643"/>
    </source>
</evidence>
<keyword evidence="13" id="KW-1185">Reference proteome</keyword>
<evidence type="ECO:0000259" key="11">
    <source>
        <dbReference type="Pfam" id="PF07992"/>
    </source>
</evidence>
<evidence type="ECO:0000256" key="4">
    <source>
        <dbReference type="ARBA" id="ARBA00022630"/>
    </source>
</evidence>
<dbReference type="SUPFAM" id="SSF51971">
    <property type="entry name" value="Nucleotide-binding domain"/>
    <property type="match status" value="1"/>
</dbReference>